<evidence type="ECO:0000313" key="3">
    <source>
        <dbReference type="Proteomes" id="UP000245771"/>
    </source>
</evidence>
<dbReference type="InParanoid" id="A0A316VN90"/>
<dbReference type="STRING" id="1280837.A0A316VN90"/>
<keyword evidence="3" id="KW-1185">Reference proteome</keyword>
<proteinExistence type="predicted"/>
<dbReference type="AlphaFoldDB" id="A0A316VN90"/>
<name>A0A316VN90_9BASI</name>
<dbReference type="EMBL" id="KZ819602">
    <property type="protein sequence ID" value="PWN37025.1"/>
    <property type="molecule type" value="Genomic_DNA"/>
</dbReference>
<organism evidence="2 3">
    <name type="scientific">Meira miltonrushii</name>
    <dbReference type="NCBI Taxonomy" id="1280837"/>
    <lineage>
        <taxon>Eukaryota</taxon>
        <taxon>Fungi</taxon>
        <taxon>Dikarya</taxon>
        <taxon>Basidiomycota</taxon>
        <taxon>Ustilaginomycotina</taxon>
        <taxon>Exobasidiomycetes</taxon>
        <taxon>Exobasidiales</taxon>
        <taxon>Brachybasidiaceae</taxon>
        <taxon>Meira</taxon>
    </lineage>
</organism>
<dbReference type="GO" id="GO:0005737">
    <property type="term" value="C:cytoplasm"/>
    <property type="evidence" value="ECO:0007669"/>
    <property type="project" value="TreeGrafter"/>
</dbReference>
<protein>
    <submittedName>
        <fullName evidence="2">DUF1748-domain-containing protein</fullName>
    </submittedName>
</protein>
<evidence type="ECO:0000313" key="2">
    <source>
        <dbReference type="EMBL" id="PWN37025.1"/>
    </source>
</evidence>
<evidence type="ECO:0000256" key="1">
    <source>
        <dbReference type="SAM" id="MobiDB-lite"/>
    </source>
</evidence>
<dbReference type="RefSeq" id="XP_025357327.1">
    <property type="nucleotide sequence ID" value="XM_025496385.1"/>
</dbReference>
<dbReference type="InterPro" id="IPR013726">
    <property type="entry name" value="Mitofissin"/>
</dbReference>
<dbReference type="Pfam" id="PF08520">
    <property type="entry name" value="Mitofissin"/>
    <property type="match status" value="1"/>
</dbReference>
<accession>A0A316VN90</accession>
<reference evidence="2 3" key="1">
    <citation type="journal article" date="2018" name="Mol. Biol. Evol.">
        <title>Broad Genomic Sampling Reveals a Smut Pathogenic Ancestry of the Fungal Clade Ustilaginomycotina.</title>
        <authorList>
            <person name="Kijpornyongpan T."/>
            <person name="Mondo S.J."/>
            <person name="Barry K."/>
            <person name="Sandor L."/>
            <person name="Lee J."/>
            <person name="Lipzen A."/>
            <person name="Pangilinan J."/>
            <person name="LaButti K."/>
            <person name="Hainaut M."/>
            <person name="Henrissat B."/>
            <person name="Grigoriev I.V."/>
            <person name="Spatafora J.W."/>
            <person name="Aime M.C."/>
        </authorList>
    </citation>
    <scope>NUCLEOTIDE SEQUENCE [LARGE SCALE GENOMIC DNA]</scope>
    <source>
        <strain evidence="2 3">MCA 3882</strain>
    </source>
</reference>
<gene>
    <name evidence="2" type="ORF">FA14DRAFT_120043</name>
</gene>
<feature type="region of interest" description="Disordered" evidence="1">
    <location>
        <begin position="73"/>
        <end position="98"/>
    </location>
</feature>
<sequence length="98" mass="10596">MLGRIVHYGVDAVVLSALLAGVKRSAGLTIDTERFPDPTSRSVAEKYLGVGEFIFDSTVAAAHASKYFIRSNPTSTAPLPSGIDKFEQPKPASNSWWK</sequence>
<dbReference type="PANTHER" id="PTHR28075">
    <property type="entry name" value="CHROMOSOME 16, WHOLE GENOME SHOTGUN SEQUENCE"/>
    <property type="match status" value="1"/>
</dbReference>
<dbReference type="OrthoDB" id="16824at2759"/>
<dbReference type="PANTHER" id="PTHR28075:SF3">
    <property type="entry name" value="DUF1748-DOMAIN-CONTAINING PROTEIN"/>
    <property type="match status" value="1"/>
</dbReference>
<dbReference type="GeneID" id="37018166"/>
<dbReference type="Proteomes" id="UP000245771">
    <property type="component" value="Unassembled WGS sequence"/>
</dbReference>